<dbReference type="EMBL" id="CM039432">
    <property type="protein sequence ID" value="KAI4333723.1"/>
    <property type="molecule type" value="Genomic_DNA"/>
</dbReference>
<gene>
    <name evidence="1" type="ORF">L6164_018496</name>
</gene>
<evidence type="ECO:0000313" key="2">
    <source>
        <dbReference type="Proteomes" id="UP000828941"/>
    </source>
</evidence>
<dbReference type="Proteomes" id="UP000828941">
    <property type="component" value="Chromosome 7"/>
</dbReference>
<evidence type="ECO:0000313" key="1">
    <source>
        <dbReference type="EMBL" id="KAI4333723.1"/>
    </source>
</evidence>
<organism evidence="1 2">
    <name type="scientific">Bauhinia variegata</name>
    <name type="common">Purple orchid tree</name>
    <name type="synonym">Phanera variegata</name>
    <dbReference type="NCBI Taxonomy" id="167791"/>
    <lineage>
        <taxon>Eukaryota</taxon>
        <taxon>Viridiplantae</taxon>
        <taxon>Streptophyta</taxon>
        <taxon>Embryophyta</taxon>
        <taxon>Tracheophyta</taxon>
        <taxon>Spermatophyta</taxon>
        <taxon>Magnoliopsida</taxon>
        <taxon>eudicotyledons</taxon>
        <taxon>Gunneridae</taxon>
        <taxon>Pentapetalae</taxon>
        <taxon>rosids</taxon>
        <taxon>fabids</taxon>
        <taxon>Fabales</taxon>
        <taxon>Fabaceae</taxon>
        <taxon>Cercidoideae</taxon>
        <taxon>Cercideae</taxon>
        <taxon>Bauhiniinae</taxon>
        <taxon>Bauhinia</taxon>
    </lineage>
</organism>
<accession>A0ACB9NCF3</accession>
<sequence>MASISGHSWVVSLKVVLISIGVLSMAMALKFSVPVVLDFIVSDAPSIWSFFHTWLRPPYLYILVNFIIITIVASSKLQKHRNGYAPSPDTVLLQVPAVTSLPNEPVKISGDMRTEYAVYNGPNTVVLPLVPPSLAPELVNISGDARTDYAVYSGVISNGYVYEASVPANVLQPRISESEKTQSNDKITNSSEAIITPSSVKTSLQRKDSLDFSFSNEKEKPPLSARFAHRKAVEASPEGGKAALGVSKPKRHDTLESTWKTITEGRPMPLTDQNTPPNPKLTKKSETFNERSKKGRENSSPSPSPGSGKVRKEPSLSHDELNRRVEAFIKKFNEEMRLQRQESLRQYQEMINRGAH</sequence>
<keyword evidence="2" id="KW-1185">Reference proteome</keyword>
<comment type="caution">
    <text evidence="1">The sequence shown here is derived from an EMBL/GenBank/DDBJ whole genome shotgun (WGS) entry which is preliminary data.</text>
</comment>
<proteinExistence type="predicted"/>
<protein>
    <submittedName>
        <fullName evidence="1">Uncharacterized protein</fullName>
    </submittedName>
</protein>
<reference evidence="1 2" key="1">
    <citation type="journal article" date="2022" name="DNA Res.">
        <title>Chromosomal-level genome assembly of the orchid tree Bauhinia variegata (Leguminosae; Cercidoideae) supports the allotetraploid origin hypothesis of Bauhinia.</title>
        <authorList>
            <person name="Zhong Y."/>
            <person name="Chen Y."/>
            <person name="Zheng D."/>
            <person name="Pang J."/>
            <person name="Liu Y."/>
            <person name="Luo S."/>
            <person name="Meng S."/>
            <person name="Qian L."/>
            <person name="Wei D."/>
            <person name="Dai S."/>
            <person name="Zhou R."/>
        </authorList>
    </citation>
    <scope>NUCLEOTIDE SEQUENCE [LARGE SCALE GENOMIC DNA]</scope>
    <source>
        <strain evidence="1">BV-YZ2020</strain>
    </source>
</reference>
<name>A0ACB9NCF3_BAUVA</name>